<evidence type="ECO:0000313" key="2">
    <source>
        <dbReference type="EMBL" id="GEO32363.1"/>
    </source>
</evidence>
<dbReference type="GO" id="GO:0006281">
    <property type="term" value="P:DNA repair"/>
    <property type="evidence" value="ECO:0007669"/>
    <property type="project" value="TreeGrafter"/>
</dbReference>
<dbReference type="SFLD" id="SFLDS00003">
    <property type="entry name" value="Haloacid_Dehalogenase"/>
    <property type="match status" value="1"/>
</dbReference>
<dbReference type="PRINTS" id="PR00413">
    <property type="entry name" value="HADHALOGNASE"/>
</dbReference>
<dbReference type="InterPro" id="IPR050155">
    <property type="entry name" value="HAD-like_hydrolase_sf"/>
</dbReference>
<organism evidence="2 3">
    <name type="scientific">Cellulomonas aerilata</name>
    <dbReference type="NCBI Taxonomy" id="515326"/>
    <lineage>
        <taxon>Bacteria</taxon>
        <taxon>Bacillati</taxon>
        <taxon>Actinomycetota</taxon>
        <taxon>Actinomycetes</taxon>
        <taxon>Micrococcales</taxon>
        <taxon>Cellulomonadaceae</taxon>
        <taxon>Cellulomonas</taxon>
    </lineage>
</organism>
<sequence length="250" mass="25539">MTSPGATPSTPASGEPSDDGSGVHAGAGAVLFDIDGTLVDSNFLHVHAWTQAFADAGHPVDAWRTQRAIGMGSAQLLSELLGDDADRLEDEVKQGHTDRYAQMTPLLRAFGGARDLVQAVSDRGAVVVLATSAPPDELERLRAVLDLDDTLDAITGAEDVEAAKPEPDLVQVALEKAGCPAASSVFVGDSRWDVVAAARAGVPCVGLLSGGTSAADLTEAGAVAVYDDVAALLADLDASPLAVTWRGSTA</sequence>
<accession>A0A512D7A7</accession>
<proteinExistence type="predicted"/>
<reference evidence="2 3" key="1">
    <citation type="submission" date="2019-07" db="EMBL/GenBank/DDBJ databases">
        <title>Whole genome shotgun sequence of Cellulomonas aerilata NBRC 106308.</title>
        <authorList>
            <person name="Hosoyama A."/>
            <person name="Uohara A."/>
            <person name="Ohji S."/>
            <person name="Ichikawa N."/>
        </authorList>
    </citation>
    <scope>NUCLEOTIDE SEQUENCE [LARGE SCALE GENOMIC DNA]</scope>
    <source>
        <strain evidence="2 3">NBRC 106308</strain>
    </source>
</reference>
<feature type="compositionally biased region" description="Polar residues" evidence="1">
    <location>
        <begin position="1"/>
        <end position="12"/>
    </location>
</feature>
<gene>
    <name evidence="2" type="ORF">CAE01nite_00880</name>
</gene>
<dbReference type="Gene3D" id="1.10.150.240">
    <property type="entry name" value="Putative phosphatase, domain 2"/>
    <property type="match status" value="1"/>
</dbReference>
<dbReference type="SFLD" id="SFLDG01129">
    <property type="entry name" value="C1.5:_HAD__Beta-PGM__Phosphata"/>
    <property type="match status" value="1"/>
</dbReference>
<protein>
    <submittedName>
        <fullName evidence="2">Haloacid dehalogenase</fullName>
    </submittedName>
</protein>
<dbReference type="InterPro" id="IPR006439">
    <property type="entry name" value="HAD-SF_hydro_IA"/>
</dbReference>
<feature type="region of interest" description="Disordered" evidence="1">
    <location>
        <begin position="1"/>
        <end position="24"/>
    </location>
</feature>
<dbReference type="Proteomes" id="UP000321181">
    <property type="component" value="Unassembled WGS sequence"/>
</dbReference>
<dbReference type="OrthoDB" id="9793014at2"/>
<comment type="caution">
    <text evidence="2">The sequence shown here is derived from an EMBL/GenBank/DDBJ whole genome shotgun (WGS) entry which is preliminary data.</text>
</comment>
<name>A0A512D7A7_9CELL</name>
<dbReference type="AlphaFoldDB" id="A0A512D7A7"/>
<dbReference type="Gene3D" id="3.40.50.1000">
    <property type="entry name" value="HAD superfamily/HAD-like"/>
    <property type="match status" value="1"/>
</dbReference>
<dbReference type="InterPro" id="IPR036412">
    <property type="entry name" value="HAD-like_sf"/>
</dbReference>
<dbReference type="PANTHER" id="PTHR43434:SF16">
    <property type="entry name" value="BLL8046 PROTEIN"/>
    <property type="match status" value="1"/>
</dbReference>
<keyword evidence="3" id="KW-1185">Reference proteome</keyword>
<dbReference type="GO" id="GO:0008967">
    <property type="term" value="F:phosphoglycolate phosphatase activity"/>
    <property type="evidence" value="ECO:0007669"/>
    <property type="project" value="TreeGrafter"/>
</dbReference>
<dbReference type="GO" id="GO:0005829">
    <property type="term" value="C:cytosol"/>
    <property type="evidence" value="ECO:0007669"/>
    <property type="project" value="TreeGrafter"/>
</dbReference>
<dbReference type="NCBIfam" id="TIGR01549">
    <property type="entry name" value="HAD-SF-IA-v1"/>
    <property type="match status" value="1"/>
</dbReference>
<dbReference type="InterPro" id="IPR023214">
    <property type="entry name" value="HAD_sf"/>
</dbReference>
<dbReference type="InterPro" id="IPR023198">
    <property type="entry name" value="PGP-like_dom2"/>
</dbReference>
<dbReference type="SUPFAM" id="SSF56784">
    <property type="entry name" value="HAD-like"/>
    <property type="match status" value="1"/>
</dbReference>
<dbReference type="RefSeq" id="WP_146898455.1">
    <property type="nucleotide sequence ID" value="NZ_BAAARM010000001.1"/>
</dbReference>
<dbReference type="EMBL" id="BJYY01000001">
    <property type="protein sequence ID" value="GEO32363.1"/>
    <property type="molecule type" value="Genomic_DNA"/>
</dbReference>
<dbReference type="PANTHER" id="PTHR43434">
    <property type="entry name" value="PHOSPHOGLYCOLATE PHOSPHATASE"/>
    <property type="match status" value="1"/>
</dbReference>
<evidence type="ECO:0000256" key="1">
    <source>
        <dbReference type="SAM" id="MobiDB-lite"/>
    </source>
</evidence>
<evidence type="ECO:0000313" key="3">
    <source>
        <dbReference type="Proteomes" id="UP000321181"/>
    </source>
</evidence>
<dbReference type="Pfam" id="PF00702">
    <property type="entry name" value="Hydrolase"/>
    <property type="match status" value="1"/>
</dbReference>